<dbReference type="InterPro" id="IPR011059">
    <property type="entry name" value="Metal-dep_hydrolase_composite"/>
</dbReference>
<name>A0A0C3AM72_SERVB</name>
<dbReference type="GO" id="GO:0016810">
    <property type="term" value="F:hydrolase activity, acting on carbon-nitrogen (but not peptide) bonds"/>
    <property type="evidence" value="ECO:0007669"/>
    <property type="project" value="InterPro"/>
</dbReference>
<dbReference type="AlphaFoldDB" id="A0A0C3AM72"/>
<evidence type="ECO:0000256" key="1">
    <source>
        <dbReference type="ARBA" id="ARBA00008829"/>
    </source>
</evidence>
<dbReference type="EMBL" id="KN824355">
    <property type="protein sequence ID" value="KIM22446.1"/>
    <property type="molecule type" value="Genomic_DNA"/>
</dbReference>
<dbReference type="InterPro" id="IPR032466">
    <property type="entry name" value="Metal_Hydrolase"/>
</dbReference>
<dbReference type="PANTHER" id="PTHR11647">
    <property type="entry name" value="HYDRANTOINASE/DIHYDROPYRIMIDINASE FAMILY MEMBER"/>
    <property type="match status" value="1"/>
</dbReference>
<dbReference type="Pfam" id="PF07969">
    <property type="entry name" value="Amidohydro_3"/>
    <property type="match status" value="1"/>
</dbReference>
<feature type="compositionally biased region" description="Basic and acidic residues" evidence="2">
    <location>
        <begin position="724"/>
        <end position="744"/>
    </location>
</feature>
<dbReference type="SUPFAM" id="SSF51556">
    <property type="entry name" value="Metallo-dependent hydrolases"/>
    <property type="match status" value="1"/>
</dbReference>
<dbReference type="OrthoDB" id="194468at2759"/>
<organism evidence="4 6">
    <name type="scientific">Serendipita vermifera MAFF 305830</name>
    <dbReference type="NCBI Taxonomy" id="933852"/>
    <lineage>
        <taxon>Eukaryota</taxon>
        <taxon>Fungi</taxon>
        <taxon>Dikarya</taxon>
        <taxon>Basidiomycota</taxon>
        <taxon>Agaricomycotina</taxon>
        <taxon>Agaricomycetes</taxon>
        <taxon>Sebacinales</taxon>
        <taxon>Serendipitaceae</taxon>
        <taxon>Serendipita</taxon>
    </lineage>
</organism>
<feature type="domain" description="Amidohydrolase 3" evidence="3">
    <location>
        <begin position="244"/>
        <end position="491"/>
    </location>
</feature>
<dbReference type="Proteomes" id="UP000054097">
    <property type="component" value="Unassembled WGS sequence"/>
</dbReference>
<reference evidence="4" key="3">
    <citation type="submission" date="2015-02" db="EMBL/GenBank/DDBJ databases">
        <title>Evolutionary Origins and Diversification of the Mycorrhizal Mutualists.</title>
        <authorList>
            <consortium name="DOE Joint Genome Institute"/>
            <consortium name="Mycorrhizal Genomics Consortium"/>
            <person name="Kohler A."/>
            <person name="Kuo A."/>
            <person name="Nagy L.G."/>
            <person name="Floudas D."/>
            <person name="Copeland A."/>
            <person name="Barry K.W."/>
            <person name="Cichocki N."/>
            <person name="Veneault-Fourrey C."/>
            <person name="LaButti K."/>
            <person name="Lindquist E.A."/>
            <person name="Lipzen A."/>
            <person name="Lundell T."/>
            <person name="Morin E."/>
            <person name="Murat C."/>
            <person name="Riley R."/>
            <person name="Ohm R."/>
            <person name="Sun H."/>
            <person name="Tunlid A."/>
            <person name="Henrissat B."/>
            <person name="Grigoriev I.V."/>
            <person name="Hibbett D.S."/>
            <person name="Martin F."/>
        </authorList>
    </citation>
    <scope>NUCLEOTIDE SEQUENCE</scope>
    <source>
        <strain evidence="4 6">MAFF 305830</strain>
    </source>
</reference>
<comment type="similarity">
    <text evidence="1">Belongs to the metallo-dependent hydrolases superfamily. Hydantoinase/dihydropyrimidinase family.</text>
</comment>
<dbReference type="Gene3D" id="3.20.20.140">
    <property type="entry name" value="Metal-dependent hydrolases"/>
    <property type="match status" value="2"/>
</dbReference>
<gene>
    <name evidence="5" type="ORF">M408DRAFT_28680</name>
    <name evidence="4" type="ORF">M408DRAFT_30407</name>
</gene>
<dbReference type="PANTHER" id="PTHR11647:SF1">
    <property type="entry name" value="COLLAPSIN RESPONSE MEDIATOR PROTEIN"/>
    <property type="match status" value="1"/>
</dbReference>
<dbReference type="InterPro" id="IPR050378">
    <property type="entry name" value="Metallo-dep_Hydrolases_sf"/>
</dbReference>
<dbReference type="HOGENOM" id="CLU_016107_2_1_1"/>
<proteinExistence type="inferred from homology"/>
<dbReference type="STRING" id="933852.A0A0C3AM72"/>
<dbReference type="SUPFAM" id="SSF51338">
    <property type="entry name" value="Composite domain of metallo-dependent hydrolases"/>
    <property type="match status" value="1"/>
</dbReference>
<feature type="region of interest" description="Disordered" evidence="2">
    <location>
        <begin position="723"/>
        <end position="757"/>
    </location>
</feature>
<evidence type="ECO:0000313" key="5">
    <source>
        <dbReference type="EMBL" id="KIM22446.1"/>
    </source>
</evidence>
<evidence type="ECO:0000259" key="3">
    <source>
        <dbReference type="Pfam" id="PF07969"/>
    </source>
</evidence>
<accession>A0A0C3AM72</accession>
<dbReference type="EMBL" id="KN824438">
    <property type="protein sequence ID" value="KIM20396.1"/>
    <property type="molecule type" value="Genomic_DNA"/>
</dbReference>
<dbReference type="Gene3D" id="2.30.40.10">
    <property type="entry name" value="Urease, subunit C, domain 1"/>
    <property type="match status" value="1"/>
</dbReference>
<protein>
    <recommendedName>
        <fullName evidence="3">Amidohydrolase 3 domain-containing protein</fullName>
    </recommendedName>
</protein>
<evidence type="ECO:0000313" key="4">
    <source>
        <dbReference type="EMBL" id="KIM20396.1"/>
    </source>
</evidence>
<evidence type="ECO:0000313" key="6">
    <source>
        <dbReference type="Proteomes" id="UP000054097"/>
    </source>
</evidence>
<dbReference type="InterPro" id="IPR013108">
    <property type="entry name" value="Amidohydro_3"/>
</dbReference>
<reference evidence="6" key="2">
    <citation type="submission" date="2015-01" db="EMBL/GenBank/DDBJ databases">
        <title>Evolutionary Origins and Diversification of the Mycorrhizal Mutualists.</title>
        <authorList>
            <consortium name="DOE Joint Genome Institute"/>
            <consortium name="Mycorrhizal Genomics Consortium"/>
            <person name="Kohler A."/>
            <person name="Kuo A."/>
            <person name="Nagy L.G."/>
            <person name="Floudas D."/>
            <person name="Copeland A."/>
            <person name="Barry K.W."/>
            <person name="Cichocki N."/>
            <person name="Veneault-Fourrey C."/>
            <person name="LaButti K."/>
            <person name="Lindquist E.A."/>
            <person name="Lipzen A."/>
            <person name="Lundell T."/>
            <person name="Morin E."/>
            <person name="Murat C."/>
            <person name="Riley R."/>
            <person name="Ohm R."/>
            <person name="Sun H."/>
            <person name="Tunlid A."/>
            <person name="Henrissat B."/>
            <person name="Grigoriev I.V."/>
            <person name="Hibbett D.S."/>
            <person name="Martin F."/>
        </authorList>
    </citation>
    <scope>NUCLEOTIDE SEQUENCE [LARGE SCALE GENOMIC DNA]</scope>
    <source>
        <strain evidence="6">MAFF 305830</strain>
    </source>
</reference>
<reference evidence="4 6" key="1">
    <citation type="submission" date="2014-04" db="EMBL/GenBank/DDBJ databases">
        <authorList>
            <consortium name="DOE Joint Genome Institute"/>
            <person name="Kuo A."/>
            <person name="Zuccaro A."/>
            <person name="Kohler A."/>
            <person name="Nagy L.G."/>
            <person name="Floudas D."/>
            <person name="Copeland A."/>
            <person name="Barry K.W."/>
            <person name="Cichocki N."/>
            <person name="Veneault-Fourrey C."/>
            <person name="LaButti K."/>
            <person name="Lindquist E.A."/>
            <person name="Lipzen A."/>
            <person name="Lundell T."/>
            <person name="Morin E."/>
            <person name="Murat C."/>
            <person name="Sun H."/>
            <person name="Tunlid A."/>
            <person name="Henrissat B."/>
            <person name="Grigoriev I.V."/>
            <person name="Hibbett D.S."/>
            <person name="Martin F."/>
            <person name="Nordberg H.P."/>
            <person name="Cantor M.N."/>
            <person name="Hua S.X."/>
        </authorList>
    </citation>
    <scope>NUCLEOTIDE SEQUENCE [LARGE SCALE GENOMIC DNA]</scope>
    <source>
        <strain evidence="4 6">MAFF 305830</strain>
    </source>
</reference>
<sequence>MSNENFTAVSIISFQSQPNLNQSNDTFLPTTNDKSNVAPANIATFDYSQTLNVLIDFGTVPGANREGCGTDLRAEVLIAVQTGIAVPSPITYNPALPAVPNTGKFSIRFDPAVISEQNLKGGVFTAASKVDWHGGTGTRLTTKDIDIEQYERTRSCPVSYIDFEQKMCGGTPFLPDSNQAYPPYIPPPNPHPSRVLIRNATVIDGSEGSLRFRANVWIRGGLITSIDRYSDGPARNIEDAEELIIDASHLILCPGFIDMHAHSDLHLLSHPSHVPKLSQGITLEVVGQDGIGYAPLASNNGTESTSESVLDYVRKQIAGWNGNPDRAPAHWRQGNTTPQPFFTWRTTAEYLDTLDTHQLAVNVAVLVPQGNLRLLAIGPDPPSCLGDASPSATPEQIDHMRTILRKALNEGAVGMSSGLTYVPGMYADYDELKALCEELVLARSQETPGVPIFTPYYSPHHRSYGLNAFNAYEEMLRLGLETGAPVHLTHATLNFPPNAGKADALLSMIVDYESQGVDVSLDTYPYTAGSTTLAAMLPSWAAGGGVDVVLSRLRGEGQAIIVNREGKEISLRGKELFQAIQEDVCVKGSDGCHGLPVDWETIEIAGLGTPSGKADELLNGLVGKTLGEAARSFALPNMTMAHLSDPFNLFIYILLTDSLSTSIIQHVGHEENVRKMMRHQKHMLGTDALLAPNKCHPRAWGSTGRYLGWYARDMFVAEGLQAGDQERVGTDGSKKWIGPDKKPEPPMSEESPAPFSATNSLEDVIPHMTNRPAKRLGLLWDPKATSSTGESTSAKDETLRVPRGLVEVGYAADLVLFDPNTVRDIATFEHPVIQCDGIEWVLVNGVVAVERGKVTGARGGRTIRRHEHTGLVW</sequence>
<keyword evidence="6" id="KW-1185">Reference proteome</keyword>
<evidence type="ECO:0000256" key="2">
    <source>
        <dbReference type="SAM" id="MobiDB-lite"/>
    </source>
</evidence>